<dbReference type="InterPro" id="IPR020904">
    <property type="entry name" value="Sc_DH/Rdtase_CS"/>
</dbReference>
<proteinExistence type="inferred from homology"/>
<dbReference type="PRINTS" id="PR00081">
    <property type="entry name" value="GDHRDH"/>
</dbReference>
<keyword evidence="2" id="KW-0560">Oxidoreductase</keyword>
<reference evidence="3 4" key="1">
    <citation type="submission" date="2016-10" db="EMBL/GenBank/DDBJ databases">
        <authorList>
            <person name="de Groot N.N."/>
        </authorList>
    </citation>
    <scope>NUCLEOTIDE SEQUENCE [LARGE SCALE GENOMIC DNA]</scope>
    <source>
        <strain evidence="3 4">DSM 9179</strain>
    </source>
</reference>
<dbReference type="GO" id="GO:0008206">
    <property type="term" value="P:bile acid metabolic process"/>
    <property type="evidence" value="ECO:0007669"/>
    <property type="project" value="UniProtKB-ARBA"/>
</dbReference>
<protein>
    <submittedName>
        <fullName evidence="3">Gluconate 5-dehydrogenase</fullName>
    </submittedName>
</protein>
<dbReference type="FunFam" id="3.40.50.720:FF:000084">
    <property type="entry name" value="Short-chain dehydrogenase reductase"/>
    <property type="match status" value="1"/>
</dbReference>
<evidence type="ECO:0000256" key="2">
    <source>
        <dbReference type="ARBA" id="ARBA00023002"/>
    </source>
</evidence>
<evidence type="ECO:0000313" key="3">
    <source>
        <dbReference type="EMBL" id="SEW20827.1"/>
    </source>
</evidence>
<dbReference type="PANTHER" id="PTHR42760:SF115">
    <property type="entry name" value="3-OXOACYL-[ACYL-CARRIER-PROTEIN] REDUCTASE FABG"/>
    <property type="match status" value="1"/>
</dbReference>
<dbReference type="GO" id="GO:0016616">
    <property type="term" value="F:oxidoreductase activity, acting on the CH-OH group of donors, NAD or NADP as acceptor"/>
    <property type="evidence" value="ECO:0007669"/>
    <property type="project" value="TreeGrafter"/>
</dbReference>
<dbReference type="InterPro" id="IPR036291">
    <property type="entry name" value="NAD(P)-bd_dom_sf"/>
</dbReference>
<dbReference type="Gene3D" id="3.40.50.720">
    <property type="entry name" value="NAD(P)-binding Rossmann-like Domain"/>
    <property type="match status" value="1"/>
</dbReference>
<dbReference type="Proteomes" id="UP000199701">
    <property type="component" value="Unassembled WGS sequence"/>
</dbReference>
<dbReference type="OrthoDB" id="9803333at2"/>
<accession>A0A1I0Q1R2</accession>
<sequence length="265" mass="28126">MAVNFSLEGKVALVTGASYGIGFAIASEYAKAGATIVFNDIKQEFVDKGLASYKAIGIAAHGYVCDVTDEDGVNEMVKKIEAEVGVIDILVNNAGIIKRIPMIDMSAADFRQVIDVDLNAPFIVSKAVIPSMITKGHGKIINICSMMSELGRETVSAYAAAKGGLKMLTRNICSEYGQFNIQCNGLGPGYIATPQTAPLRETQVDGSKHPFDSFILAKTPANRWGDPEDLAGPAVFLASDASNFVNGHVLYVDGGILAYIGKQPD</sequence>
<name>A0A1I0Q1R2_9FIRM</name>
<evidence type="ECO:0000313" key="4">
    <source>
        <dbReference type="Proteomes" id="UP000199701"/>
    </source>
</evidence>
<dbReference type="SUPFAM" id="SSF51735">
    <property type="entry name" value="NAD(P)-binding Rossmann-fold domains"/>
    <property type="match status" value="1"/>
</dbReference>
<dbReference type="RefSeq" id="WP_092453461.1">
    <property type="nucleotide sequence ID" value="NZ_FOJI01000006.1"/>
</dbReference>
<dbReference type="InterPro" id="IPR002347">
    <property type="entry name" value="SDR_fam"/>
</dbReference>
<evidence type="ECO:0000256" key="1">
    <source>
        <dbReference type="ARBA" id="ARBA00006484"/>
    </source>
</evidence>
<dbReference type="CDD" id="cd05347">
    <property type="entry name" value="Ga5DH-like_SDR_c"/>
    <property type="match status" value="1"/>
</dbReference>
<organism evidence="3 4">
    <name type="scientific">[Clostridium] fimetarium</name>
    <dbReference type="NCBI Taxonomy" id="99656"/>
    <lineage>
        <taxon>Bacteria</taxon>
        <taxon>Bacillati</taxon>
        <taxon>Bacillota</taxon>
        <taxon>Clostridia</taxon>
        <taxon>Lachnospirales</taxon>
        <taxon>Lachnospiraceae</taxon>
    </lineage>
</organism>
<dbReference type="PRINTS" id="PR00080">
    <property type="entry name" value="SDRFAMILY"/>
</dbReference>
<gene>
    <name evidence="3" type="ORF">SAMN05421659_106227</name>
</gene>
<dbReference type="EMBL" id="FOJI01000006">
    <property type="protein sequence ID" value="SEW20827.1"/>
    <property type="molecule type" value="Genomic_DNA"/>
</dbReference>
<dbReference type="AlphaFoldDB" id="A0A1I0Q1R2"/>
<dbReference type="NCBIfam" id="NF005488">
    <property type="entry name" value="PRK07097.1"/>
    <property type="match status" value="1"/>
</dbReference>
<dbReference type="Pfam" id="PF13561">
    <property type="entry name" value="adh_short_C2"/>
    <property type="match status" value="1"/>
</dbReference>
<keyword evidence="4" id="KW-1185">Reference proteome</keyword>
<dbReference type="PANTHER" id="PTHR42760">
    <property type="entry name" value="SHORT-CHAIN DEHYDROGENASES/REDUCTASES FAMILY MEMBER"/>
    <property type="match status" value="1"/>
</dbReference>
<comment type="similarity">
    <text evidence="1">Belongs to the short-chain dehydrogenases/reductases (SDR) family.</text>
</comment>
<dbReference type="PROSITE" id="PS00061">
    <property type="entry name" value="ADH_SHORT"/>
    <property type="match status" value="1"/>
</dbReference>
<dbReference type="STRING" id="99656.SAMN05421659_106227"/>